<organism evidence="4 5">
    <name type="scientific">Hoeflea poritis</name>
    <dbReference type="NCBI Taxonomy" id="2993659"/>
    <lineage>
        <taxon>Bacteria</taxon>
        <taxon>Pseudomonadati</taxon>
        <taxon>Pseudomonadota</taxon>
        <taxon>Alphaproteobacteria</taxon>
        <taxon>Hyphomicrobiales</taxon>
        <taxon>Rhizobiaceae</taxon>
        <taxon>Hoeflea</taxon>
    </lineage>
</organism>
<dbReference type="EMBL" id="JAPJZH010000003">
    <property type="protein sequence ID" value="MDA4844912.1"/>
    <property type="molecule type" value="Genomic_DNA"/>
</dbReference>
<dbReference type="InterPro" id="IPR007506">
    <property type="entry name" value="PMDh-L-like_dom"/>
</dbReference>
<dbReference type="InterPro" id="IPR036008">
    <property type="entry name" value="Aconitase_4Fe-4S_dom"/>
</dbReference>
<evidence type="ECO:0000256" key="1">
    <source>
        <dbReference type="ARBA" id="ARBA00023004"/>
    </source>
</evidence>
<protein>
    <submittedName>
        <fullName evidence="4">Aconitase X catalytic domain-containing protein</fullName>
    </submittedName>
</protein>
<feature type="domain" description="Phosphomevalonate dehydratase large subunit-like" evidence="3">
    <location>
        <begin position="3"/>
        <end position="405"/>
    </location>
</feature>
<keyword evidence="2" id="KW-0456">Lyase</keyword>
<evidence type="ECO:0000259" key="3">
    <source>
        <dbReference type="Pfam" id="PF04412"/>
    </source>
</evidence>
<proteinExistence type="predicted"/>
<sequence length="427" mass="46111">MHLELTDKDQALLDGDDGPLGRFAMNIVVRAAGIAGAPWLADVSFAHIDACHYYGTAHLDFVRRFAEASARFPVPVWTNTIPVSLRRPENRADAGARFNEEAREVARLYGEIGCRPVWTCAPYQIPGGPGFGDQIIGSESNAVAYYNSVVGARTNKYGDFLDVCAAYVGRVPFSGLHTDEGRRATVEFDLTGLPEEVRRTEMFCHVLGHLVGAHAGSRVPLITGLPDDTPKDSLKGISAAVAASGGVAMFHAVGVTPEAPDRQAALQGRDADEIIVVSPDMVRASWQSLSPASDGPLDMVALGTPHFSVSEFERLARLVDGRAVHPDVTFYVSTSRFVEQIAKEKGFLRPIAEAGIDVLVDTCTYFSPAVRNCRGRVMTNSAKWAYYAPGMLSVEVVFGSMEDCVLSATTGEVRRETATAPGKFWDV</sequence>
<keyword evidence="1" id="KW-0408">Iron</keyword>
<keyword evidence="5" id="KW-1185">Reference proteome</keyword>
<reference evidence="4" key="1">
    <citation type="submission" date="2022-11" db="EMBL/GenBank/DDBJ databases">
        <title>Hoeflea poritis sp. nov., isolated from scleractinian coral Porites lutea.</title>
        <authorList>
            <person name="Zhang G."/>
            <person name="Wei Q."/>
            <person name="Cai L."/>
        </authorList>
    </citation>
    <scope>NUCLEOTIDE SEQUENCE</scope>
    <source>
        <strain evidence="4">E7-10</strain>
    </source>
</reference>
<comment type="caution">
    <text evidence="4">The sequence shown here is derived from an EMBL/GenBank/DDBJ whole genome shotgun (WGS) entry which is preliminary data.</text>
</comment>
<dbReference type="PANTHER" id="PTHR36577">
    <property type="entry name" value="DUF521 DOMAIN PROTEIN (AFU_ORTHOLOGUE AFUA_6G00490)"/>
    <property type="match status" value="1"/>
</dbReference>
<dbReference type="RefSeq" id="WP_271088461.1">
    <property type="nucleotide sequence ID" value="NZ_JAPJZH010000003.1"/>
</dbReference>
<dbReference type="Proteomes" id="UP001148313">
    <property type="component" value="Unassembled WGS sequence"/>
</dbReference>
<dbReference type="Pfam" id="PF04412">
    <property type="entry name" value="AcnX"/>
    <property type="match status" value="1"/>
</dbReference>
<dbReference type="PANTHER" id="PTHR36577:SF3">
    <property type="entry name" value="DUF521 DOMAIN PROTEIN (AFU_ORTHOLOGUE AFUA_6G00490)"/>
    <property type="match status" value="1"/>
</dbReference>
<evidence type="ECO:0000313" key="4">
    <source>
        <dbReference type="EMBL" id="MDA4844912.1"/>
    </source>
</evidence>
<evidence type="ECO:0000313" key="5">
    <source>
        <dbReference type="Proteomes" id="UP001148313"/>
    </source>
</evidence>
<accession>A0ABT4VLE2</accession>
<gene>
    <name evidence="4" type="ORF">OOZ53_06095</name>
</gene>
<name>A0ABT4VLE2_9HYPH</name>
<evidence type="ECO:0000256" key="2">
    <source>
        <dbReference type="ARBA" id="ARBA00023239"/>
    </source>
</evidence>
<dbReference type="SUPFAM" id="SSF53732">
    <property type="entry name" value="Aconitase iron-sulfur domain"/>
    <property type="match status" value="1"/>
</dbReference>